<sequence>MDHYREIKNNLTWHNEGKFEVELTNGVITRLNFWEPGKGPEDEGKCLTSTNYKYLQAVHSALGDLFTFIDEENKRLGYSYARPMEPGSYNEEVVQTPYKPAAEAKLRPVLNYDSNPELSDISVGEGLRDIG</sequence>
<evidence type="ECO:0000313" key="1">
    <source>
        <dbReference type="EMBL" id="OOQ58217.1"/>
    </source>
</evidence>
<dbReference type="AlphaFoldDB" id="A0A1S9PBP0"/>
<dbReference type="OrthoDB" id="794106at2"/>
<dbReference type="RefSeq" id="WP_078349961.1">
    <property type="nucleotide sequence ID" value="NZ_MBTF01000034.1"/>
</dbReference>
<proteinExistence type="predicted"/>
<organism evidence="1 2">
    <name type="scientific">Mucilaginibacter pedocola</name>
    <dbReference type="NCBI Taxonomy" id="1792845"/>
    <lineage>
        <taxon>Bacteria</taxon>
        <taxon>Pseudomonadati</taxon>
        <taxon>Bacteroidota</taxon>
        <taxon>Sphingobacteriia</taxon>
        <taxon>Sphingobacteriales</taxon>
        <taxon>Sphingobacteriaceae</taxon>
        <taxon>Mucilaginibacter</taxon>
    </lineage>
</organism>
<dbReference type="Proteomes" id="UP000189739">
    <property type="component" value="Unassembled WGS sequence"/>
</dbReference>
<dbReference type="EMBL" id="MBTF01000034">
    <property type="protein sequence ID" value="OOQ58217.1"/>
    <property type="molecule type" value="Genomic_DNA"/>
</dbReference>
<gene>
    <name evidence="1" type="ORF">BC343_11270</name>
</gene>
<name>A0A1S9PBP0_9SPHI</name>
<accession>A0A1S9PBP0</accession>
<keyword evidence="2" id="KW-1185">Reference proteome</keyword>
<comment type="caution">
    <text evidence="1">The sequence shown here is derived from an EMBL/GenBank/DDBJ whole genome shotgun (WGS) entry which is preliminary data.</text>
</comment>
<reference evidence="1 2" key="1">
    <citation type="submission" date="2016-07" db="EMBL/GenBank/DDBJ databases">
        <title>Genomic analysis of zinc-resistant bacterium Mucilaginibacter pedocola TBZ30.</title>
        <authorList>
            <person name="Huang J."/>
            <person name="Tang J."/>
        </authorList>
    </citation>
    <scope>NUCLEOTIDE SEQUENCE [LARGE SCALE GENOMIC DNA]</scope>
    <source>
        <strain evidence="1 2">TBZ30</strain>
    </source>
</reference>
<evidence type="ECO:0000313" key="2">
    <source>
        <dbReference type="Proteomes" id="UP000189739"/>
    </source>
</evidence>
<protein>
    <submittedName>
        <fullName evidence="1">Uncharacterized protein</fullName>
    </submittedName>
</protein>